<protein>
    <submittedName>
        <fullName evidence="3">Cell filamentation protein Fic</fullName>
    </submittedName>
</protein>
<evidence type="ECO:0000313" key="3">
    <source>
        <dbReference type="EMBL" id="RNL39301.1"/>
    </source>
</evidence>
<proteinExistence type="predicted"/>
<dbReference type="Pfam" id="PF02661">
    <property type="entry name" value="Fic"/>
    <property type="match status" value="1"/>
</dbReference>
<dbReference type="PROSITE" id="PS51459">
    <property type="entry name" value="FIDO"/>
    <property type="match status" value="1"/>
</dbReference>
<dbReference type="PANTHER" id="PTHR13504">
    <property type="entry name" value="FIDO DOMAIN-CONTAINING PROTEIN DDB_G0283145"/>
    <property type="match status" value="1"/>
</dbReference>
<dbReference type="SUPFAM" id="SSF140931">
    <property type="entry name" value="Fic-like"/>
    <property type="match status" value="1"/>
</dbReference>
<dbReference type="PANTHER" id="PTHR13504:SF38">
    <property type="entry name" value="FIDO DOMAIN-CONTAINING PROTEIN"/>
    <property type="match status" value="1"/>
</dbReference>
<dbReference type="InterPro" id="IPR040198">
    <property type="entry name" value="Fido_containing"/>
</dbReference>
<keyword evidence="4" id="KW-1185">Reference proteome</keyword>
<comment type="caution">
    <text evidence="3">The sequence shown here is derived from an EMBL/GenBank/DDBJ whole genome shotgun (WGS) entry which is preliminary data.</text>
</comment>
<dbReference type="RefSeq" id="WP_117283610.1">
    <property type="nucleotide sequence ID" value="NZ_JAMTCE010000011.1"/>
</dbReference>
<dbReference type="AlphaFoldDB" id="A0A3N0AWQ3"/>
<reference evidence="3 4" key="1">
    <citation type="journal article" date="2019" name="Microbiol. Resour. Announc.">
        <title>Draft Genome Sequences of Type Strains of Gordonibacter faecihominis, Paraeggerthella hongkongensis, Parvibacter caecicola,Slackia equolifaciens, Slackia faecicanis, and Slackia isoflavoniconvertens.</title>
        <authorList>
            <person name="Danylec N."/>
            <person name="Stoll D.A."/>
            <person name="Dotsch A."/>
            <person name="Huch M."/>
        </authorList>
    </citation>
    <scope>NUCLEOTIDE SEQUENCE [LARGE SCALE GENOMIC DNA]</scope>
    <source>
        <strain evidence="3 4">DSM 18785</strain>
    </source>
</reference>
<feature type="active site" evidence="1">
    <location>
        <position position="161"/>
    </location>
</feature>
<evidence type="ECO:0000256" key="1">
    <source>
        <dbReference type="PIRSR" id="PIRSR640198-1"/>
    </source>
</evidence>
<evidence type="ECO:0000259" key="2">
    <source>
        <dbReference type="PROSITE" id="PS51459"/>
    </source>
</evidence>
<dbReference type="Proteomes" id="UP000278327">
    <property type="component" value="Unassembled WGS sequence"/>
</dbReference>
<dbReference type="InterPro" id="IPR036597">
    <property type="entry name" value="Fido-like_dom_sf"/>
</dbReference>
<evidence type="ECO:0000313" key="4">
    <source>
        <dbReference type="Proteomes" id="UP000278327"/>
    </source>
</evidence>
<dbReference type="InterPro" id="IPR003812">
    <property type="entry name" value="Fido"/>
</dbReference>
<dbReference type="Gene3D" id="1.10.3290.10">
    <property type="entry name" value="Fido-like domain"/>
    <property type="match status" value="1"/>
</dbReference>
<name>A0A3N0AWQ3_9ACTN</name>
<gene>
    <name evidence="3" type="ORF">DMP10_02640</name>
</gene>
<feature type="domain" description="Fido" evidence="2">
    <location>
        <begin position="82"/>
        <end position="219"/>
    </location>
</feature>
<dbReference type="EMBL" id="QICA01000003">
    <property type="protein sequence ID" value="RNL39301.1"/>
    <property type="molecule type" value="Genomic_DNA"/>
</dbReference>
<accession>A0A3N0AWQ3</accession>
<organism evidence="3 4">
    <name type="scientific">Adlercreutzia equolifaciens subsp. celatus DSM 18785</name>
    <dbReference type="NCBI Taxonomy" id="1121021"/>
    <lineage>
        <taxon>Bacteria</taxon>
        <taxon>Bacillati</taxon>
        <taxon>Actinomycetota</taxon>
        <taxon>Coriobacteriia</taxon>
        <taxon>Eggerthellales</taxon>
        <taxon>Eggerthellaceae</taxon>
        <taxon>Adlercreutzia</taxon>
    </lineage>
</organism>
<sequence>MKINVDQMQLMKAAPNSAYEVIMPEFLFHSNKLEGSTFSEEELVKLVEQGLVEGSHDIDDVLETKNSVDVFNYVVDTLGRPVDDEFLWTLNDMLFRETTDAKAGFTGHYKVIPNRIRNSSMQVALPSDLPRAMPELFAQWERSAKDFDAIVDYHVRFEHIHPFQNGNGRIGRFLMMKQCLENDVDIIVVDEALERPYKSWLEVAQTTGDSRFLKEIMADCQERFSRKMDEKGVTPLIPDPETAARLL</sequence>